<dbReference type="AlphaFoldDB" id="A0A2M9FVF5"/>
<organism evidence="2 3">
    <name type="scientific">Minwuia thermotolerans</name>
    <dbReference type="NCBI Taxonomy" id="2056226"/>
    <lineage>
        <taxon>Bacteria</taxon>
        <taxon>Pseudomonadati</taxon>
        <taxon>Pseudomonadota</taxon>
        <taxon>Alphaproteobacteria</taxon>
        <taxon>Minwuiales</taxon>
        <taxon>Minwuiaceae</taxon>
        <taxon>Minwuia</taxon>
    </lineage>
</organism>
<keyword evidence="3" id="KW-1185">Reference proteome</keyword>
<reference evidence="2 3" key="1">
    <citation type="submission" date="2017-11" db="EMBL/GenBank/DDBJ databases">
        <title>Draft genome sequence of Rhizobiales bacterium SY3-13.</title>
        <authorList>
            <person name="Sun C."/>
        </authorList>
    </citation>
    <scope>NUCLEOTIDE SEQUENCE [LARGE SCALE GENOMIC DNA]</scope>
    <source>
        <strain evidence="2 3">SY3-13</strain>
    </source>
</reference>
<dbReference type="InterPro" id="IPR046252">
    <property type="entry name" value="DUF6285"/>
</dbReference>
<gene>
    <name evidence="2" type="ORF">CVT23_21295</name>
</gene>
<evidence type="ECO:0000313" key="2">
    <source>
        <dbReference type="EMBL" id="PJK27462.1"/>
    </source>
</evidence>
<sequence>MRQDQPAAHDLVGTVREYLEGLAGKLDDEHRFDLRVATHLLGIVERELRDRPDFEDDECAALRDLTGAKEGEDAIDALCRALRAGALDNRWDEALAAVNRTVELKMKVVRPAALAPADKGEKNR</sequence>
<protein>
    <recommendedName>
        <fullName evidence="1">DUF6285 domain-containing protein</fullName>
    </recommendedName>
</protein>
<accession>A0A2M9FVF5</accession>
<evidence type="ECO:0000259" key="1">
    <source>
        <dbReference type="Pfam" id="PF19802"/>
    </source>
</evidence>
<name>A0A2M9FVF5_9PROT</name>
<dbReference type="OrthoDB" id="7582676at2"/>
<proteinExistence type="predicted"/>
<comment type="caution">
    <text evidence="2">The sequence shown here is derived from an EMBL/GenBank/DDBJ whole genome shotgun (WGS) entry which is preliminary data.</text>
</comment>
<dbReference type="RefSeq" id="WP_109795175.1">
    <property type="nucleotide sequence ID" value="NZ_PHIG01000063.1"/>
</dbReference>
<evidence type="ECO:0000313" key="3">
    <source>
        <dbReference type="Proteomes" id="UP000229498"/>
    </source>
</evidence>
<dbReference type="Pfam" id="PF19802">
    <property type="entry name" value="DUF6285"/>
    <property type="match status" value="1"/>
</dbReference>
<dbReference type="EMBL" id="PHIG01000063">
    <property type="protein sequence ID" value="PJK27462.1"/>
    <property type="molecule type" value="Genomic_DNA"/>
</dbReference>
<dbReference type="Proteomes" id="UP000229498">
    <property type="component" value="Unassembled WGS sequence"/>
</dbReference>
<feature type="domain" description="DUF6285" evidence="1">
    <location>
        <begin position="25"/>
        <end position="112"/>
    </location>
</feature>